<dbReference type="AlphaFoldDB" id="D5BIL3"/>
<dbReference type="Proteomes" id="UP000001654">
    <property type="component" value="Chromosome"/>
</dbReference>
<accession>D5BIL3</accession>
<keyword evidence="5" id="KW-0812">Transmembrane</keyword>
<keyword evidence="7" id="KW-1185">Reference proteome</keyword>
<proteinExistence type="inferred from homology"/>
<dbReference type="InterPro" id="IPR045304">
    <property type="entry name" value="LbH_SAT"/>
</dbReference>
<dbReference type="GO" id="GO:0005737">
    <property type="term" value="C:cytoplasm"/>
    <property type="evidence" value="ECO:0007669"/>
    <property type="project" value="InterPro"/>
</dbReference>
<comment type="catalytic activity">
    <reaction evidence="4">
        <text>L-serine + acetyl-CoA = O-acetyl-L-serine + CoA</text>
        <dbReference type="Rhea" id="RHEA:24560"/>
        <dbReference type="ChEBI" id="CHEBI:33384"/>
        <dbReference type="ChEBI" id="CHEBI:57287"/>
        <dbReference type="ChEBI" id="CHEBI:57288"/>
        <dbReference type="ChEBI" id="CHEBI:58340"/>
        <dbReference type="EC" id="2.3.1.30"/>
    </reaction>
</comment>
<evidence type="ECO:0000313" key="7">
    <source>
        <dbReference type="Proteomes" id="UP000001654"/>
    </source>
</evidence>
<evidence type="ECO:0000313" key="6">
    <source>
        <dbReference type="EMBL" id="ADF51465.1"/>
    </source>
</evidence>
<dbReference type="STRING" id="655815.ZPR_1120"/>
<dbReference type="RefSeq" id="WP_013070617.1">
    <property type="nucleotide sequence ID" value="NC_014041.1"/>
</dbReference>
<dbReference type="Gene3D" id="2.160.10.10">
    <property type="entry name" value="Hexapeptide repeat proteins"/>
    <property type="match status" value="1"/>
</dbReference>
<dbReference type="InterPro" id="IPR005881">
    <property type="entry name" value="Ser_O-AcTrfase"/>
</dbReference>
<dbReference type="OrthoDB" id="9814490at2"/>
<dbReference type="HOGENOM" id="CLU_051638_10_2_10"/>
<feature type="transmembrane region" description="Helical" evidence="5">
    <location>
        <begin position="15"/>
        <end position="33"/>
    </location>
</feature>
<dbReference type="InterPro" id="IPR001451">
    <property type="entry name" value="Hexapep"/>
</dbReference>
<keyword evidence="5" id="KW-1133">Transmembrane helix</keyword>
<dbReference type="GO" id="GO:0009001">
    <property type="term" value="F:serine O-acetyltransferase activity"/>
    <property type="evidence" value="ECO:0007669"/>
    <property type="project" value="UniProtKB-EC"/>
</dbReference>
<comment type="similarity">
    <text evidence="1 4">Belongs to the transferase hexapeptide repeat family.</text>
</comment>
<evidence type="ECO:0000256" key="3">
    <source>
        <dbReference type="ARBA" id="ARBA00023315"/>
    </source>
</evidence>
<name>D5BIL3_ZUNPS</name>
<sequence>MIREIQSDYRRYRQYGAHPIVIVFLTQGFWALFQYRVAHKIYKSKFPAFSKTLQLICVFWQKWIEIITGISIPFSAKIGEGCYIGHFGNIIINANAIIGEMCNISQGVTIGVSGRGANRGVPKIGNRVYIGANAIIAGKIEVGDDCVIAANSLLTKSVTAGVTVLGVPAIIVNRNSSKGYI</sequence>
<dbReference type="EC" id="2.3.1.30" evidence="4"/>
<evidence type="ECO:0000256" key="4">
    <source>
        <dbReference type="PIRNR" id="PIRNR000441"/>
    </source>
</evidence>
<dbReference type="PANTHER" id="PTHR42811">
    <property type="entry name" value="SERINE ACETYLTRANSFERASE"/>
    <property type="match status" value="1"/>
</dbReference>
<organism evidence="6 7">
    <name type="scientific">Zunongwangia profunda (strain DSM 18752 / CCTCC AB 206139 / SM-A87)</name>
    <name type="common">Wangia profunda</name>
    <dbReference type="NCBI Taxonomy" id="655815"/>
    <lineage>
        <taxon>Bacteria</taxon>
        <taxon>Pseudomonadati</taxon>
        <taxon>Bacteroidota</taxon>
        <taxon>Flavobacteriia</taxon>
        <taxon>Flavobacteriales</taxon>
        <taxon>Flavobacteriaceae</taxon>
        <taxon>Zunongwangia</taxon>
    </lineage>
</organism>
<dbReference type="KEGG" id="zpr:ZPR_1120"/>
<evidence type="ECO:0000256" key="1">
    <source>
        <dbReference type="ARBA" id="ARBA00007274"/>
    </source>
</evidence>
<keyword evidence="3 4" id="KW-0012">Acyltransferase</keyword>
<dbReference type="GO" id="GO:0006535">
    <property type="term" value="P:cysteine biosynthetic process from serine"/>
    <property type="evidence" value="ECO:0007669"/>
    <property type="project" value="InterPro"/>
</dbReference>
<reference evidence="6 7" key="1">
    <citation type="journal article" date="2010" name="BMC Genomics">
        <title>The complete genome of Zunongwangia profunda SM-A87 reveals its adaptation to the deep-sea environment and ecological role in sedimentary organic nitrogen degradation.</title>
        <authorList>
            <person name="Qin Q.L."/>
            <person name="Zhang X.Y."/>
            <person name="Wang X.M."/>
            <person name="Liu G.M."/>
            <person name="Chen X.L."/>
            <person name="Xie B.B."/>
            <person name="Dang H.Y."/>
            <person name="Zhou B.C."/>
            <person name="Yu J."/>
            <person name="Zhang Y.Z."/>
        </authorList>
    </citation>
    <scope>NUCLEOTIDE SEQUENCE [LARGE SCALE GENOMIC DNA]</scope>
    <source>
        <strain evidence="7">DSM 18752 / CCTCC AB 206139 / SM-A87</strain>
    </source>
</reference>
<dbReference type="InterPro" id="IPR011004">
    <property type="entry name" value="Trimer_LpxA-like_sf"/>
</dbReference>
<dbReference type="eggNOG" id="COG1045">
    <property type="taxonomic scope" value="Bacteria"/>
</dbReference>
<gene>
    <name evidence="6" type="ordered locus">ZPR_1120</name>
</gene>
<dbReference type="PIRSF" id="PIRSF000441">
    <property type="entry name" value="CysE"/>
    <property type="match status" value="1"/>
</dbReference>
<dbReference type="Pfam" id="PF00132">
    <property type="entry name" value="Hexapep"/>
    <property type="match status" value="1"/>
</dbReference>
<keyword evidence="2 4" id="KW-0808">Transferase</keyword>
<keyword evidence="5" id="KW-0472">Membrane</keyword>
<dbReference type="EMBL" id="CP001650">
    <property type="protein sequence ID" value="ADF51465.1"/>
    <property type="molecule type" value="Genomic_DNA"/>
</dbReference>
<evidence type="ECO:0000256" key="5">
    <source>
        <dbReference type="SAM" id="Phobius"/>
    </source>
</evidence>
<dbReference type="SUPFAM" id="SSF51161">
    <property type="entry name" value="Trimeric LpxA-like enzymes"/>
    <property type="match status" value="1"/>
</dbReference>
<dbReference type="CDD" id="cd03354">
    <property type="entry name" value="LbH_SAT"/>
    <property type="match status" value="1"/>
</dbReference>
<evidence type="ECO:0000256" key="2">
    <source>
        <dbReference type="ARBA" id="ARBA00022679"/>
    </source>
</evidence>
<protein>
    <recommendedName>
        <fullName evidence="4">Serine acetyltransferase</fullName>
        <ecNumber evidence="4">2.3.1.30</ecNumber>
    </recommendedName>
</protein>